<dbReference type="CDD" id="cd00448">
    <property type="entry name" value="YjgF_YER057c_UK114_family"/>
    <property type="match status" value="1"/>
</dbReference>
<dbReference type="PANTHER" id="PTHR11803">
    <property type="entry name" value="2-IMINOBUTANOATE/2-IMINOPROPANOATE DEAMINASE RIDA"/>
    <property type="match status" value="1"/>
</dbReference>
<dbReference type="OrthoDB" id="7860881at2"/>
<evidence type="ECO:0000313" key="3">
    <source>
        <dbReference type="EMBL" id="RSY82582.1"/>
    </source>
</evidence>
<dbReference type="PANTHER" id="PTHR11803:SF44">
    <property type="entry name" value="RUTC FAMILY PROTEIN YJGH"/>
    <property type="match status" value="1"/>
</dbReference>
<dbReference type="STRING" id="93064.BRX40_16130"/>
<evidence type="ECO:0000313" key="4">
    <source>
        <dbReference type="Proteomes" id="UP000185161"/>
    </source>
</evidence>
<accession>A0A1L6JCV8</accession>
<dbReference type="GeneID" id="44134091"/>
<dbReference type="Proteomes" id="UP000287746">
    <property type="component" value="Unassembled WGS sequence"/>
</dbReference>
<sequence length="125" mass="13298">MTPINAPDAPQPGGGYSQAILVEPGQSLLFVSGQIPVDAAGEVPAGFAAQCRLVWRNLAAQLAAADMDLTHLVKVTTFLSDRRHAQENSAIRREILGDHAPALTVIVCDIYDPAWLLEIEAVAAK</sequence>
<dbReference type="GO" id="GO:0019239">
    <property type="term" value="F:deaminase activity"/>
    <property type="evidence" value="ECO:0007669"/>
    <property type="project" value="TreeGrafter"/>
</dbReference>
<gene>
    <name evidence="1" type="ORF">BRX40_16130</name>
    <name evidence="2" type="ORF">CA257_04860</name>
    <name evidence="3" type="ORF">DAH66_13330</name>
</gene>
<reference evidence="1" key="1">
    <citation type="submission" date="2016-12" db="EMBL/GenBank/DDBJ databases">
        <title>Whole genome sequencing of Sphingomonas koreensis.</title>
        <authorList>
            <person name="Conlan S."/>
            <person name="Thomas P.J."/>
            <person name="Mullikin J."/>
            <person name="Palmore T.N."/>
            <person name="Frank K.M."/>
            <person name="Segre J.A."/>
        </authorList>
    </citation>
    <scope>NUCLEOTIDE SEQUENCE</scope>
    <source>
        <strain evidence="1">ABOJV</strain>
    </source>
</reference>
<organism evidence="1 4">
    <name type="scientific">Sphingomonas koreensis</name>
    <dbReference type="NCBI Taxonomy" id="93064"/>
    <lineage>
        <taxon>Bacteria</taxon>
        <taxon>Pseudomonadati</taxon>
        <taxon>Pseudomonadota</taxon>
        <taxon>Alphaproteobacteria</taxon>
        <taxon>Sphingomonadales</taxon>
        <taxon>Sphingomonadaceae</taxon>
        <taxon>Sphingomonas</taxon>
    </lineage>
</organism>
<dbReference type="InterPro" id="IPR006175">
    <property type="entry name" value="YjgF/YER057c/UK114"/>
</dbReference>
<evidence type="ECO:0000313" key="6">
    <source>
        <dbReference type="Proteomes" id="UP000287746"/>
    </source>
</evidence>
<evidence type="ECO:0000313" key="5">
    <source>
        <dbReference type="Proteomes" id="UP000286681"/>
    </source>
</evidence>
<dbReference type="EMBL" id="QQWO01000003">
    <property type="protein sequence ID" value="RSV06240.1"/>
    <property type="molecule type" value="Genomic_DNA"/>
</dbReference>
<dbReference type="KEGG" id="skr:BRX40_16130"/>
<name>A0A1L6JCV8_9SPHN</name>
<reference evidence="5 6" key="3">
    <citation type="submission" date="2018-07" db="EMBL/GenBank/DDBJ databases">
        <title>Genomic and Epidemiologic Investigation of an Indolent Hospital Outbreak.</title>
        <authorList>
            <person name="Johnson R.C."/>
            <person name="Deming C."/>
            <person name="Conlan S."/>
            <person name="Zellmer C.J."/>
            <person name="Michelin A.V."/>
            <person name="Lee-Lin S."/>
            <person name="Thomas P.J."/>
            <person name="Park M."/>
            <person name="Weingarten R.A."/>
            <person name="Less J."/>
            <person name="Dekker J.P."/>
            <person name="Frank K.M."/>
            <person name="Musser K.A."/>
            <person name="Mcquiston J.R."/>
            <person name="Henderson D.K."/>
            <person name="Lau A.F."/>
            <person name="Palmore T.N."/>
            <person name="Segre J.A."/>
        </authorList>
    </citation>
    <scope>NUCLEOTIDE SEQUENCE [LARGE SCALE GENOMIC DNA]</scope>
    <source>
        <strain evidence="3 6">SK-CDC1_0717</strain>
        <strain evidence="2 5">SK-NIH.Env10_0317</strain>
    </source>
</reference>
<dbReference type="InterPro" id="IPR035959">
    <property type="entry name" value="RutC-like_sf"/>
</dbReference>
<reference evidence="4" key="2">
    <citation type="submission" date="2016-12" db="EMBL/GenBank/DDBJ databases">
        <title>Whole genome sequencing of Sphingomonas sp. ABOJV.</title>
        <authorList>
            <person name="Conlan S."/>
            <person name="Thomas P.J."/>
            <person name="Mullikin J."/>
            <person name="Palmore T.N."/>
            <person name="Frank K.M."/>
            <person name="Segre J.A."/>
        </authorList>
    </citation>
    <scope>NUCLEOTIDE SEQUENCE [LARGE SCALE GENOMIC DNA]</scope>
    <source>
        <strain evidence="4">ABOJV</strain>
    </source>
</reference>
<protein>
    <submittedName>
        <fullName evidence="1">Enamine deaminase RidA</fullName>
    </submittedName>
    <submittedName>
        <fullName evidence="2">RidA family protein</fullName>
    </submittedName>
</protein>
<dbReference type="EMBL" id="CP018820">
    <property type="protein sequence ID" value="APR53746.1"/>
    <property type="molecule type" value="Genomic_DNA"/>
</dbReference>
<dbReference type="Gene3D" id="3.30.1330.40">
    <property type="entry name" value="RutC-like"/>
    <property type="match status" value="1"/>
</dbReference>
<dbReference type="Proteomes" id="UP000286681">
    <property type="component" value="Unassembled WGS sequence"/>
</dbReference>
<keyword evidence="4" id="KW-1185">Reference proteome</keyword>
<evidence type="ECO:0000313" key="1">
    <source>
        <dbReference type="EMBL" id="APR53746.1"/>
    </source>
</evidence>
<dbReference type="SUPFAM" id="SSF55298">
    <property type="entry name" value="YjgF-like"/>
    <property type="match status" value="1"/>
</dbReference>
<dbReference type="RefSeq" id="WP_075152300.1">
    <property type="nucleotide sequence ID" value="NZ_CP018820.1"/>
</dbReference>
<dbReference type="EMBL" id="QQYZ01000012">
    <property type="protein sequence ID" value="RSY82582.1"/>
    <property type="molecule type" value="Genomic_DNA"/>
</dbReference>
<dbReference type="GO" id="GO:0005829">
    <property type="term" value="C:cytosol"/>
    <property type="evidence" value="ECO:0007669"/>
    <property type="project" value="TreeGrafter"/>
</dbReference>
<dbReference type="Pfam" id="PF01042">
    <property type="entry name" value="Ribonuc_L-PSP"/>
    <property type="match status" value="1"/>
</dbReference>
<evidence type="ECO:0000313" key="2">
    <source>
        <dbReference type="EMBL" id="RSV06240.1"/>
    </source>
</evidence>
<proteinExistence type="predicted"/>
<dbReference type="Proteomes" id="UP000185161">
    <property type="component" value="Chromosome"/>
</dbReference>
<dbReference type="AlphaFoldDB" id="A0A1L6JCV8"/>